<protein>
    <recommendedName>
        <fullName evidence="2">SPW repeat-containing integral membrane domain-containing protein</fullName>
    </recommendedName>
</protein>
<dbReference type="Proteomes" id="UP000245629">
    <property type="component" value="Chromosome 2"/>
</dbReference>
<proteinExistence type="predicted"/>
<evidence type="ECO:0000313" key="3">
    <source>
        <dbReference type="EMBL" id="AWK85979.1"/>
    </source>
</evidence>
<feature type="transmembrane region" description="Helical" evidence="1">
    <location>
        <begin position="14"/>
        <end position="33"/>
    </location>
</feature>
<sequence>MARPGTGIGGPLKAAWITGAAIVALATAARFAVWEMVMNLAASAWGVVSPWVPGFAVHAGAMGNHVAVAPVVA</sequence>
<evidence type="ECO:0000259" key="2">
    <source>
        <dbReference type="Pfam" id="PF03779"/>
    </source>
</evidence>
<dbReference type="AlphaFoldDB" id="A0A2S2CNF9"/>
<evidence type="ECO:0000313" key="4">
    <source>
        <dbReference type="Proteomes" id="UP000245629"/>
    </source>
</evidence>
<keyword evidence="1" id="KW-0812">Transmembrane</keyword>
<keyword evidence="4" id="KW-1185">Reference proteome</keyword>
<reference evidence="4" key="1">
    <citation type="submission" date="2018-05" db="EMBL/GenBank/DDBJ databases">
        <title>Azospirillum thermophila sp. nov., a novel isolated from hot spring.</title>
        <authorList>
            <person name="Zhao Z."/>
        </authorList>
    </citation>
    <scope>NUCLEOTIDE SEQUENCE [LARGE SCALE GENOMIC DNA]</scope>
    <source>
        <strain evidence="4">CFH 70021</strain>
    </source>
</reference>
<dbReference type="InterPro" id="IPR005530">
    <property type="entry name" value="SPW"/>
</dbReference>
<name>A0A2S2CNF9_9PROT</name>
<dbReference type="KEGG" id="azz:DEW08_06670"/>
<dbReference type="Pfam" id="PF03779">
    <property type="entry name" value="SPW"/>
    <property type="match status" value="1"/>
</dbReference>
<keyword evidence="1" id="KW-1133">Transmembrane helix</keyword>
<organism evidence="3 4">
    <name type="scientific">Azospirillum thermophilum</name>
    <dbReference type="NCBI Taxonomy" id="2202148"/>
    <lineage>
        <taxon>Bacteria</taxon>
        <taxon>Pseudomonadati</taxon>
        <taxon>Pseudomonadota</taxon>
        <taxon>Alphaproteobacteria</taxon>
        <taxon>Rhodospirillales</taxon>
        <taxon>Azospirillaceae</taxon>
        <taxon>Azospirillum</taxon>
    </lineage>
</organism>
<evidence type="ECO:0000256" key="1">
    <source>
        <dbReference type="SAM" id="Phobius"/>
    </source>
</evidence>
<feature type="domain" description="SPW repeat-containing integral membrane" evidence="2">
    <location>
        <begin position="14"/>
        <end position="72"/>
    </location>
</feature>
<accession>A0A2S2CNF9</accession>
<keyword evidence="1" id="KW-0472">Membrane</keyword>
<dbReference type="EMBL" id="CP029353">
    <property type="protein sequence ID" value="AWK85979.1"/>
    <property type="molecule type" value="Genomic_DNA"/>
</dbReference>
<gene>
    <name evidence="3" type="ORF">DEW08_06670</name>
</gene>